<sequence length="327" mass="34672">MYKQLISRIKPLLKSLFAIGLVLTLALGNADGALAARSGGRIGGGSFRAPARSYSSPSRTYAPSGGGYYPGGGFGGGFGFPFLLPFFGFGGGFGGLFSILIFISIANFLVQSFRRAGGTGEEELGYSTPTNVSVARLQVGLLADARGLQSELDSLAKTADTDTATGRAQVLQESTLALLRHPEYWVYAGAESQQTRLEAAEAKFNQFSLAERSKFTEETLSNFNNQLRESGSNNVLPSVKENGVLVAGDLSQAPGEYIVVTLIVGTLGKLQLPVVKNTEDLRMALRQIGGVSSEQLLAIEVLWTPQANGDTLTADDMLAGYPDLRSI</sequence>
<organism evidence="2 3">
    <name type="scientific">Microcoleus anatoxicus PTRS2</name>
    <dbReference type="NCBI Taxonomy" id="2705321"/>
    <lineage>
        <taxon>Bacteria</taxon>
        <taxon>Bacillati</taxon>
        <taxon>Cyanobacteriota</taxon>
        <taxon>Cyanophyceae</taxon>
        <taxon>Oscillatoriophycideae</taxon>
        <taxon>Oscillatoriales</taxon>
        <taxon>Microcoleaceae</taxon>
        <taxon>Microcoleus</taxon>
        <taxon>Microcoleus anatoxicus</taxon>
    </lineage>
</organism>
<dbReference type="EMBL" id="JBBLXS010000315">
    <property type="protein sequence ID" value="MEK0187186.1"/>
    <property type="molecule type" value="Genomic_DNA"/>
</dbReference>
<keyword evidence="1" id="KW-1133">Transmembrane helix</keyword>
<dbReference type="PANTHER" id="PTHR33975">
    <property type="entry name" value="MYELIN-ASSOCIATED OLIGODENDROCYTE BASIC PROTEIN"/>
    <property type="match status" value="1"/>
</dbReference>
<comment type="caution">
    <text evidence="2">The sequence shown here is derived from an EMBL/GenBank/DDBJ whole genome shotgun (WGS) entry which is preliminary data.</text>
</comment>
<dbReference type="InterPro" id="IPR010903">
    <property type="entry name" value="DUF1517"/>
</dbReference>
<keyword evidence="1" id="KW-0472">Membrane</keyword>
<keyword evidence="3" id="KW-1185">Reference proteome</keyword>
<name>A0ABU8YSK9_9CYAN</name>
<evidence type="ECO:0000313" key="2">
    <source>
        <dbReference type="EMBL" id="MEK0187186.1"/>
    </source>
</evidence>
<keyword evidence="1" id="KW-0812">Transmembrane</keyword>
<dbReference type="PIRSF" id="PIRSF037221">
    <property type="entry name" value="DUF1517"/>
    <property type="match status" value="1"/>
</dbReference>
<dbReference type="PANTHER" id="PTHR33975:SF2">
    <property type="entry name" value="MYELIN-ASSOCIATED OLIGODENDROCYTE BASIC PROTEIN"/>
    <property type="match status" value="1"/>
</dbReference>
<feature type="transmembrane region" description="Helical" evidence="1">
    <location>
        <begin position="86"/>
        <end position="110"/>
    </location>
</feature>
<reference evidence="2 3" key="1">
    <citation type="journal article" date="2020" name="Harmful Algae">
        <title>Molecular and morphological characterization of a novel dihydroanatoxin-a producing Microcoleus species (cyanobacteria) from the Russian River, California, USA.</title>
        <authorList>
            <person name="Conklin K.Y."/>
            <person name="Stancheva R."/>
            <person name="Otten T.G."/>
            <person name="Fadness R."/>
            <person name="Boyer G.L."/>
            <person name="Read B."/>
            <person name="Zhang X."/>
            <person name="Sheath R.G."/>
        </authorList>
    </citation>
    <scope>NUCLEOTIDE SEQUENCE [LARGE SCALE GENOMIC DNA]</scope>
    <source>
        <strain evidence="2 3">PTRS2</strain>
    </source>
</reference>
<protein>
    <submittedName>
        <fullName evidence="2">DUF1517 domain-containing protein</fullName>
    </submittedName>
</protein>
<dbReference type="RefSeq" id="WP_340518692.1">
    <property type="nucleotide sequence ID" value="NZ_JBBLXS010000315.1"/>
</dbReference>
<dbReference type="Pfam" id="PF07466">
    <property type="entry name" value="DUF1517"/>
    <property type="match status" value="1"/>
</dbReference>
<gene>
    <name evidence="2" type="ORF">WMG39_20370</name>
</gene>
<evidence type="ECO:0000256" key="1">
    <source>
        <dbReference type="SAM" id="Phobius"/>
    </source>
</evidence>
<dbReference type="Proteomes" id="UP001384579">
    <property type="component" value="Unassembled WGS sequence"/>
</dbReference>
<proteinExistence type="predicted"/>
<dbReference type="InterPro" id="IPR053023">
    <property type="entry name" value="FLAP_modulator"/>
</dbReference>
<evidence type="ECO:0000313" key="3">
    <source>
        <dbReference type="Proteomes" id="UP001384579"/>
    </source>
</evidence>
<accession>A0ABU8YSK9</accession>